<keyword evidence="3" id="KW-0732">Signal</keyword>
<evidence type="ECO:0000256" key="3">
    <source>
        <dbReference type="ARBA" id="ARBA00022729"/>
    </source>
</evidence>
<sequence length="502" mass="56502">MKNYIIKYVLIASILFAGCSDLVEELKGETSRGSIGESDMDALMEGMYVTLRSPYQGMGAWWALQQATSDETITPTRAGDWDDNGAWRALFLHKWQIDHGTIENVYKVLNSVSYAATDILGYSPTTQQEAEARFVRAFVQFDILDGWGQVPYRDAGEDITLMSRVRQAPEQIDYLIAELDEITSNLPTNSNKLANQDAAKMLKMKIYLNKGAILSRDNPTFDNGDMAQVITLANEIIATNKYSLEANYFDNFAVDNGSSSELIFVSDNVGGTNAGSLQSMWRVTTHYNMNPSGWNGFATLSDFYDKFESTDQRRGGPYPGMTEVGGVNMGFLIGQQYDQNGVALKDRRGNNLSFTREVSLIERGNNLEVTGIRVMKYEPDYVNLSNELPDNEWVFYRYSDVLLMKAEALLRQGNAAEALILVNQVRTARGASLLAAITLDGLLDELGREFFWEAHRRTDLIRFGKYLLEWQEKPADDDNRALWFPIPQSQIGNTNYIQNPGY</sequence>
<evidence type="ECO:0000313" key="7">
    <source>
        <dbReference type="EMBL" id="MBE8714051.1"/>
    </source>
</evidence>
<organism evidence="7 8">
    <name type="scientific">Sphingobacterium hungaricum</name>
    <dbReference type="NCBI Taxonomy" id="2082723"/>
    <lineage>
        <taxon>Bacteria</taxon>
        <taxon>Pseudomonadati</taxon>
        <taxon>Bacteroidota</taxon>
        <taxon>Sphingobacteriia</taxon>
        <taxon>Sphingobacteriales</taxon>
        <taxon>Sphingobacteriaceae</taxon>
        <taxon>Sphingobacterium</taxon>
    </lineage>
</organism>
<dbReference type="RefSeq" id="WP_196934211.1">
    <property type="nucleotide sequence ID" value="NZ_MU158697.1"/>
</dbReference>
<dbReference type="Gene3D" id="1.25.40.390">
    <property type="match status" value="1"/>
</dbReference>
<comment type="subcellular location">
    <subcellularLocation>
        <location evidence="1">Cell outer membrane</location>
    </subcellularLocation>
</comment>
<comment type="caution">
    <text evidence="7">The sequence shown here is derived from an EMBL/GenBank/DDBJ whole genome shotgun (WGS) entry which is preliminary data.</text>
</comment>
<feature type="domain" description="RagB/SusD" evidence="6">
    <location>
        <begin position="261"/>
        <end position="502"/>
    </location>
</feature>
<evidence type="ECO:0000313" key="8">
    <source>
        <dbReference type="Proteomes" id="UP000616201"/>
    </source>
</evidence>
<evidence type="ECO:0000256" key="2">
    <source>
        <dbReference type="ARBA" id="ARBA00006275"/>
    </source>
</evidence>
<dbReference type="AlphaFoldDB" id="A0A928UZ55"/>
<evidence type="ECO:0000256" key="4">
    <source>
        <dbReference type="ARBA" id="ARBA00023136"/>
    </source>
</evidence>
<evidence type="ECO:0000256" key="5">
    <source>
        <dbReference type="ARBA" id="ARBA00023237"/>
    </source>
</evidence>
<dbReference type="PROSITE" id="PS51257">
    <property type="entry name" value="PROKAR_LIPOPROTEIN"/>
    <property type="match status" value="1"/>
</dbReference>
<keyword evidence="5" id="KW-0998">Cell outer membrane</keyword>
<dbReference type="GO" id="GO:0009279">
    <property type="term" value="C:cell outer membrane"/>
    <property type="evidence" value="ECO:0007669"/>
    <property type="project" value="UniProtKB-SubCell"/>
</dbReference>
<proteinExistence type="inferred from homology"/>
<evidence type="ECO:0000259" key="6">
    <source>
        <dbReference type="Pfam" id="PF07980"/>
    </source>
</evidence>
<keyword evidence="8" id="KW-1185">Reference proteome</keyword>
<name>A0A928UZ55_9SPHI</name>
<dbReference type="Pfam" id="PF07980">
    <property type="entry name" value="SusD_RagB"/>
    <property type="match status" value="1"/>
</dbReference>
<dbReference type="InterPro" id="IPR011990">
    <property type="entry name" value="TPR-like_helical_dom_sf"/>
</dbReference>
<dbReference type="EMBL" id="PRDK01000005">
    <property type="protein sequence ID" value="MBE8714051.1"/>
    <property type="molecule type" value="Genomic_DNA"/>
</dbReference>
<evidence type="ECO:0000256" key="1">
    <source>
        <dbReference type="ARBA" id="ARBA00004442"/>
    </source>
</evidence>
<reference evidence="7" key="1">
    <citation type="submission" date="2018-02" db="EMBL/GenBank/DDBJ databases">
        <authorList>
            <person name="Vasarhelyi B.M."/>
            <person name="Deshmukh S."/>
            <person name="Balint B."/>
            <person name="Kukolya J."/>
        </authorList>
    </citation>
    <scope>NUCLEOTIDE SEQUENCE</scope>
    <source>
        <strain evidence="7">KB22</strain>
    </source>
</reference>
<accession>A0A928UZ55</accession>
<protein>
    <submittedName>
        <fullName evidence="7">RagB/SusD family nutrient uptake outer membrane protein</fullName>
    </submittedName>
</protein>
<gene>
    <name evidence="7" type="ORF">C4F49_10200</name>
</gene>
<comment type="similarity">
    <text evidence="2">Belongs to the SusD family.</text>
</comment>
<keyword evidence="4" id="KW-0472">Membrane</keyword>
<dbReference type="InterPro" id="IPR012944">
    <property type="entry name" value="SusD_RagB_dom"/>
</dbReference>
<dbReference type="Proteomes" id="UP000616201">
    <property type="component" value="Unassembled WGS sequence"/>
</dbReference>
<dbReference type="SUPFAM" id="SSF48452">
    <property type="entry name" value="TPR-like"/>
    <property type="match status" value="1"/>
</dbReference>